<dbReference type="RefSeq" id="WP_147669046.1">
    <property type="nucleotide sequence ID" value="NZ_CP120678.1"/>
</dbReference>
<accession>A0A9Y2AF36</accession>
<dbReference type="AlphaFoldDB" id="A0A9Y2AF36"/>
<dbReference type="PANTHER" id="PTHR31446">
    <property type="entry name" value="ACID PHOSPHATASE/VANADIUM-DEPENDENT HALOPEROXIDASE-RELATED PROTEIN"/>
    <property type="match status" value="1"/>
</dbReference>
<keyword evidence="1" id="KW-0472">Membrane</keyword>
<evidence type="ECO:0000256" key="1">
    <source>
        <dbReference type="SAM" id="Phobius"/>
    </source>
</evidence>
<dbReference type="Proteomes" id="UP001243623">
    <property type="component" value="Chromosome"/>
</dbReference>
<reference evidence="2" key="1">
    <citation type="submission" date="2023-03" db="EMBL/GenBank/DDBJ databases">
        <title>Selenobaculum gbiensis gen. nov. sp. nov., a new bacterium isolated from the gut microbiota of IBD patient.</title>
        <authorList>
            <person name="Yeo S."/>
            <person name="Park H."/>
            <person name="Huh C.S."/>
        </authorList>
    </citation>
    <scope>NUCLEOTIDE SEQUENCE</scope>
    <source>
        <strain evidence="2">ICN-92133</strain>
    </source>
</reference>
<sequence length="153" mass="16829">MAELIFQLMNNTILFSALFAWFLAQVLKTLFDFISSKEFSLERMFGSGGMPSSHTALVVGMTTAIAMREGADSTLFAIAFVFSSVVMYDAAGIRRAAGSHARVLNQIIKELKVNHTVHQITLKELLGHTPIEVLVGGLLGFTTAYVFCKMMFI</sequence>
<dbReference type="Pfam" id="PF02681">
    <property type="entry name" value="DUF212"/>
    <property type="match status" value="1"/>
</dbReference>
<keyword evidence="1" id="KW-0812">Transmembrane</keyword>
<name>A0A9Y2AF36_9FIRM</name>
<dbReference type="KEGG" id="sgbi:P3F81_06985"/>
<keyword evidence="3" id="KW-1185">Reference proteome</keyword>
<protein>
    <submittedName>
        <fullName evidence="2">Divergent PAP2 family protein</fullName>
    </submittedName>
</protein>
<feature type="transmembrane region" description="Helical" evidence="1">
    <location>
        <begin position="74"/>
        <end position="93"/>
    </location>
</feature>
<proteinExistence type="predicted"/>
<dbReference type="PANTHER" id="PTHR31446:SF29">
    <property type="entry name" value="ACID PHOSPHATASE_VANADIUM-DEPENDENT HALOPEROXIDASE-RELATED PROTEIN"/>
    <property type="match status" value="1"/>
</dbReference>
<evidence type="ECO:0000313" key="3">
    <source>
        <dbReference type="Proteomes" id="UP001243623"/>
    </source>
</evidence>
<keyword evidence="1" id="KW-1133">Transmembrane helix</keyword>
<gene>
    <name evidence="2" type="ORF">P3F81_06985</name>
</gene>
<dbReference type="EMBL" id="CP120678">
    <property type="protein sequence ID" value="WIW69669.1"/>
    <property type="molecule type" value="Genomic_DNA"/>
</dbReference>
<dbReference type="InterPro" id="IPR003832">
    <property type="entry name" value="DUF212"/>
</dbReference>
<organism evidence="2 3">
    <name type="scientific">Selenobaculum gibii</name>
    <dbReference type="NCBI Taxonomy" id="3054208"/>
    <lineage>
        <taxon>Bacteria</taxon>
        <taxon>Bacillati</taxon>
        <taxon>Bacillota</taxon>
        <taxon>Negativicutes</taxon>
        <taxon>Selenomonadales</taxon>
        <taxon>Selenomonadaceae</taxon>
        <taxon>Selenobaculum</taxon>
    </lineage>
</organism>
<evidence type="ECO:0000313" key="2">
    <source>
        <dbReference type="EMBL" id="WIW69669.1"/>
    </source>
</evidence>
<feature type="transmembrane region" description="Helical" evidence="1">
    <location>
        <begin position="133"/>
        <end position="152"/>
    </location>
</feature>
<feature type="transmembrane region" description="Helical" evidence="1">
    <location>
        <begin position="44"/>
        <end position="67"/>
    </location>
</feature>